<evidence type="ECO:0000259" key="9">
    <source>
        <dbReference type="Pfam" id="PF02896"/>
    </source>
</evidence>
<evidence type="ECO:0000256" key="4">
    <source>
        <dbReference type="ARBA" id="ARBA00022679"/>
    </source>
</evidence>
<accession>A0A381PMQ8</accession>
<proteinExistence type="inferred from homology"/>
<dbReference type="GO" id="GO:0016301">
    <property type="term" value="F:kinase activity"/>
    <property type="evidence" value="ECO:0007669"/>
    <property type="project" value="UniProtKB-KW"/>
</dbReference>
<evidence type="ECO:0000256" key="7">
    <source>
        <dbReference type="ARBA" id="ARBA00022842"/>
    </source>
</evidence>
<evidence type="ECO:0000259" key="8">
    <source>
        <dbReference type="Pfam" id="PF00391"/>
    </source>
</evidence>
<name>A0A381PMQ8_9ZZZZ</name>
<dbReference type="Gene3D" id="3.50.30.10">
    <property type="entry name" value="Phosphohistidine domain"/>
    <property type="match status" value="1"/>
</dbReference>
<keyword evidence="7" id="KW-0460">Magnesium</keyword>
<keyword evidence="4" id="KW-0808">Transferase</keyword>
<dbReference type="Pfam" id="PF00391">
    <property type="entry name" value="PEP-utilizers"/>
    <property type="match status" value="1"/>
</dbReference>
<keyword evidence="5" id="KW-0479">Metal-binding</keyword>
<dbReference type="SUPFAM" id="SSF51621">
    <property type="entry name" value="Phosphoenolpyruvate/pyruvate domain"/>
    <property type="match status" value="1"/>
</dbReference>
<dbReference type="Gene3D" id="1.10.189.10">
    <property type="entry name" value="Pyruvate Phosphate Dikinase, domain 2"/>
    <property type="match status" value="1"/>
</dbReference>
<evidence type="ECO:0000256" key="6">
    <source>
        <dbReference type="ARBA" id="ARBA00022777"/>
    </source>
</evidence>
<evidence type="ECO:0000256" key="2">
    <source>
        <dbReference type="ARBA" id="ARBA00007837"/>
    </source>
</evidence>
<feature type="domain" description="PEP-utilising enzyme C-terminal" evidence="9">
    <location>
        <begin position="149"/>
        <end position="494"/>
    </location>
</feature>
<evidence type="ECO:0000256" key="1">
    <source>
        <dbReference type="ARBA" id="ARBA00001946"/>
    </source>
</evidence>
<protein>
    <recommendedName>
        <fullName evidence="3">pyruvate, phosphate dikinase</fullName>
        <ecNumber evidence="3">2.7.9.1</ecNumber>
    </recommendedName>
</protein>
<dbReference type="PANTHER" id="PTHR22931:SF9">
    <property type="entry name" value="PYRUVATE, PHOSPHATE DIKINASE 1, CHLOROPLASTIC"/>
    <property type="match status" value="1"/>
</dbReference>
<dbReference type="Pfam" id="PF02896">
    <property type="entry name" value="PEP-utilizers_C"/>
    <property type="match status" value="1"/>
</dbReference>
<gene>
    <name evidence="10" type="ORF">METZ01_LOCUS20193</name>
</gene>
<dbReference type="InterPro" id="IPR008279">
    <property type="entry name" value="PEP-util_enz_mobile_dom"/>
</dbReference>
<dbReference type="InterPro" id="IPR010121">
    <property type="entry name" value="Pyruvate_phosphate_dikinase"/>
</dbReference>
<dbReference type="SUPFAM" id="SSF52009">
    <property type="entry name" value="Phosphohistidine domain"/>
    <property type="match status" value="1"/>
</dbReference>
<dbReference type="GO" id="GO:0046872">
    <property type="term" value="F:metal ion binding"/>
    <property type="evidence" value="ECO:0007669"/>
    <property type="project" value="UniProtKB-KW"/>
</dbReference>
<organism evidence="10">
    <name type="scientific">marine metagenome</name>
    <dbReference type="NCBI Taxonomy" id="408172"/>
    <lineage>
        <taxon>unclassified sequences</taxon>
        <taxon>metagenomes</taxon>
        <taxon>ecological metagenomes</taxon>
    </lineage>
</organism>
<dbReference type="EC" id="2.7.9.1" evidence="3"/>
<dbReference type="Gene3D" id="3.20.20.60">
    <property type="entry name" value="Phosphoenolpyruvate-binding domains"/>
    <property type="match status" value="1"/>
</dbReference>
<dbReference type="AlphaFoldDB" id="A0A381PMQ8"/>
<dbReference type="GO" id="GO:0050242">
    <property type="term" value="F:pyruvate, phosphate dikinase activity"/>
    <property type="evidence" value="ECO:0007669"/>
    <property type="project" value="UniProtKB-EC"/>
</dbReference>
<dbReference type="InterPro" id="IPR015813">
    <property type="entry name" value="Pyrv/PenolPyrv_kinase-like_dom"/>
</dbReference>
<comment type="cofactor">
    <cofactor evidence="1">
        <name>Mg(2+)</name>
        <dbReference type="ChEBI" id="CHEBI:18420"/>
    </cofactor>
</comment>
<sequence>MRVSTDQLERLLHDSFEGPAKDVLTTGLGASPGAAVGKIVLTADEAMMATDDVILVRQETSPADVHGMQVAVGILTTRGGLASHAAVVARGWGKPAVCGADGIEIGEDHILVNGERLEVGDVISIDGQSGHVMRGAIGSNQAENIPEIDTLLSWADEVRELAIRANADTGEDARVSRVNGAEGIGLCRTEHMFLTEERLPIIRTMILSSSPDIEAKALQDLREAQRHDFVDLLEEMDGLPVTVRLLDPPLHEFLPELEELVEAAARNELDADGVAMLQAARKWRERNPMIGTRGVRLAWLKPGLYEMQVEALFDAVQDRISAGGQPIVEIMIPLTVSAKELAGAREWIESVVQSHPAATSVKIGTMVETPRAALVADELAHHADFFSFGTNDLTQLTFGFSRDDIENRIMNLYLEQELLEANPFQHVDPNAVIELVRTGIERGRSTKPDLPVGICGEHGGDPASIELLAAAGVDYVSCSPPRLPIARLAAAHIAIKARRSH</sequence>
<evidence type="ECO:0000313" key="10">
    <source>
        <dbReference type="EMBL" id="SUZ67339.1"/>
    </source>
</evidence>
<comment type="similarity">
    <text evidence="2">Belongs to the PEP-utilizing enzyme family.</text>
</comment>
<keyword evidence="6" id="KW-0418">Kinase</keyword>
<dbReference type="InterPro" id="IPR000121">
    <property type="entry name" value="PEP_util_C"/>
</dbReference>
<dbReference type="PANTHER" id="PTHR22931">
    <property type="entry name" value="PHOSPHOENOLPYRUVATE DIKINASE-RELATED"/>
    <property type="match status" value="1"/>
</dbReference>
<dbReference type="PROSITE" id="PS00742">
    <property type="entry name" value="PEP_ENZYMES_2"/>
    <property type="match status" value="1"/>
</dbReference>
<dbReference type="InterPro" id="IPR036637">
    <property type="entry name" value="Phosphohistidine_dom_sf"/>
</dbReference>
<evidence type="ECO:0000256" key="5">
    <source>
        <dbReference type="ARBA" id="ARBA00022723"/>
    </source>
</evidence>
<dbReference type="InterPro" id="IPR023151">
    <property type="entry name" value="PEP_util_CS"/>
</dbReference>
<reference evidence="10" key="1">
    <citation type="submission" date="2018-05" db="EMBL/GenBank/DDBJ databases">
        <authorList>
            <person name="Lanie J.A."/>
            <person name="Ng W.-L."/>
            <person name="Kazmierczak K.M."/>
            <person name="Andrzejewski T.M."/>
            <person name="Davidsen T.M."/>
            <person name="Wayne K.J."/>
            <person name="Tettelin H."/>
            <person name="Glass J.I."/>
            <person name="Rusch D."/>
            <person name="Podicherti R."/>
            <person name="Tsui H.-C.T."/>
            <person name="Winkler M.E."/>
        </authorList>
    </citation>
    <scope>NUCLEOTIDE SEQUENCE</scope>
</reference>
<evidence type="ECO:0000256" key="3">
    <source>
        <dbReference type="ARBA" id="ARBA00011994"/>
    </source>
</evidence>
<dbReference type="EMBL" id="UINC01001008">
    <property type="protein sequence ID" value="SUZ67339.1"/>
    <property type="molecule type" value="Genomic_DNA"/>
</dbReference>
<feature type="domain" description="PEP-utilising enzyme mobile" evidence="8">
    <location>
        <begin position="51"/>
        <end position="130"/>
    </location>
</feature>
<dbReference type="InterPro" id="IPR040442">
    <property type="entry name" value="Pyrv_kinase-like_dom_sf"/>
</dbReference>